<dbReference type="InterPro" id="IPR013783">
    <property type="entry name" value="Ig-like_fold"/>
</dbReference>
<dbReference type="SMART" id="SM00409">
    <property type="entry name" value="IG"/>
    <property type="match status" value="1"/>
</dbReference>
<dbReference type="SUPFAM" id="SSF48726">
    <property type="entry name" value="Immunoglobulin"/>
    <property type="match status" value="1"/>
</dbReference>
<proteinExistence type="predicted"/>
<dbReference type="RefSeq" id="WP_011395596.1">
    <property type="nucleotide sequence ID" value="NC_007645.1"/>
</dbReference>
<evidence type="ECO:0000256" key="2">
    <source>
        <dbReference type="SAM" id="SignalP"/>
    </source>
</evidence>
<feature type="signal peptide" evidence="2">
    <location>
        <begin position="1"/>
        <end position="29"/>
    </location>
</feature>
<accession>Q2SLF0</accession>
<dbReference type="KEGG" id="hch:HCH_01671"/>
<dbReference type="InterPro" id="IPR007110">
    <property type="entry name" value="Ig-like_dom"/>
</dbReference>
<dbReference type="Proteomes" id="UP000000238">
    <property type="component" value="Chromosome"/>
</dbReference>
<feature type="region of interest" description="Disordered" evidence="1">
    <location>
        <begin position="27"/>
        <end position="116"/>
    </location>
</feature>
<keyword evidence="2" id="KW-0732">Signal</keyword>
<dbReference type="eggNOG" id="COG1470">
    <property type="taxonomic scope" value="Bacteria"/>
</dbReference>
<dbReference type="Gene3D" id="2.60.40.10">
    <property type="entry name" value="Immunoglobulins"/>
    <property type="match status" value="2"/>
</dbReference>
<dbReference type="EMBL" id="CP000155">
    <property type="protein sequence ID" value="ABC28524.1"/>
    <property type="molecule type" value="Genomic_DNA"/>
</dbReference>
<dbReference type="PROSITE" id="PS50835">
    <property type="entry name" value="IG_LIKE"/>
    <property type="match status" value="1"/>
</dbReference>
<dbReference type="InterPro" id="IPR003599">
    <property type="entry name" value="Ig_sub"/>
</dbReference>
<evidence type="ECO:0000313" key="5">
    <source>
        <dbReference type="Proteomes" id="UP000000238"/>
    </source>
</evidence>
<dbReference type="InterPro" id="IPR036179">
    <property type="entry name" value="Ig-like_dom_sf"/>
</dbReference>
<organism evidence="4 5">
    <name type="scientific">Hahella chejuensis (strain KCTC 2396)</name>
    <dbReference type="NCBI Taxonomy" id="349521"/>
    <lineage>
        <taxon>Bacteria</taxon>
        <taxon>Pseudomonadati</taxon>
        <taxon>Pseudomonadota</taxon>
        <taxon>Gammaproteobacteria</taxon>
        <taxon>Oceanospirillales</taxon>
        <taxon>Hahellaceae</taxon>
        <taxon>Hahella</taxon>
    </lineage>
</organism>
<dbReference type="SUPFAM" id="SSF49265">
    <property type="entry name" value="Fibronectin type III"/>
    <property type="match status" value="1"/>
</dbReference>
<dbReference type="AlphaFoldDB" id="Q2SLF0"/>
<protein>
    <submittedName>
        <fullName evidence="4">Protein containing Immunoglobulin I-set domain and fibronectin type III domain</fullName>
    </submittedName>
</protein>
<gene>
    <name evidence="4" type="ordered locus">HCH_01671</name>
</gene>
<evidence type="ECO:0000313" key="4">
    <source>
        <dbReference type="EMBL" id="ABC28524.1"/>
    </source>
</evidence>
<feature type="compositionally biased region" description="Polar residues" evidence="1">
    <location>
        <begin position="33"/>
        <end position="43"/>
    </location>
</feature>
<sequence>MAAQTTQTRLLSTAILAATLALHGCGGGAAGESSDNGSVSVQGTSSSEAEDTSSASDSSSQTSTQTDATNTTTTDDNTVDNSQASSGSSTQTQQDTQQTDQQDQVQNDSQDASQENSVELDIAISLQPVSQSADKGGDVTLNVSASGSGALNYQWRKDGAIIADAVQSYLSLSNLDDNDAGVYDVIISNATGSVTSSGATLSLTVDRSVRLAWSAPSSREDGSALPQQDISAYRIYHTTEDGSWGASVEAQPDSTEYTFSELDSGVHYFAVTVVDTSGIESDFSNVMSKQIF</sequence>
<dbReference type="OrthoDB" id="6089850at2"/>
<feature type="compositionally biased region" description="Low complexity" evidence="1">
    <location>
        <begin position="44"/>
        <end position="114"/>
    </location>
</feature>
<evidence type="ECO:0000259" key="3">
    <source>
        <dbReference type="PROSITE" id="PS50835"/>
    </source>
</evidence>
<keyword evidence="5" id="KW-1185">Reference proteome</keyword>
<dbReference type="CDD" id="cd00063">
    <property type="entry name" value="FN3"/>
    <property type="match status" value="1"/>
</dbReference>
<name>Q2SLF0_HAHCH</name>
<dbReference type="Pfam" id="PF13927">
    <property type="entry name" value="Ig_3"/>
    <property type="match status" value="1"/>
</dbReference>
<dbReference type="HOGENOM" id="CLU_952379_0_0_6"/>
<reference evidence="4 5" key="1">
    <citation type="journal article" date="2005" name="Nucleic Acids Res.">
        <title>Genomic blueprint of Hahella chejuensis, a marine microbe producing an algicidal agent.</title>
        <authorList>
            <person name="Jeong H."/>
            <person name="Yim J.H."/>
            <person name="Lee C."/>
            <person name="Choi S.-H."/>
            <person name="Park Y.K."/>
            <person name="Yoon S.H."/>
            <person name="Hur C.-G."/>
            <person name="Kang H.-Y."/>
            <person name="Kim D."/>
            <person name="Lee H.H."/>
            <person name="Park K.H."/>
            <person name="Park S.-H."/>
            <person name="Park H.-S."/>
            <person name="Lee H.K."/>
            <person name="Oh T.K."/>
            <person name="Kim J.F."/>
        </authorList>
    </citation>
    <scope>NUCLEOTIDE SEQUENCE [LARGE SCALE GENOMIC DNA]</scope>
    <source>
        <strain evidence="4 5">KCTC 2396</strain>
    </source>
</reference>
<feature type="domain" description="Ig-like" evidence="3">
    <location>
        <begin position="122"/>
        <end position="202"/>
    </location>
</feature>
<dbReference type="STRING" id="349521.HCH_01671"/>
<evidence type="ECO:0000256" key="1">
    <source>
        <dbReference type="SAM" id="MobiDB-lite"/>
    </source>
</evidence>
<dbReference type="InterPro" id="IPR003961">
    <property type="entry name" value="FN3_dom"/>
</dbReference>
<dbReference type="InterPro" id="IPR036116">
    <property type="entry name" value="FN3_sf"/>
</dbReference>
<feature type="chain" id="PRO_5004215600" evidence="2">
    <location>
        <begin position="30"/>
        <end position="292"/>
    </location>
</feature>